<dbReference type="EMBL" id="MGDB01000118">
    <property type="protein sequence ID" value="OGL39466.1"/>
    <property type="molecule type" value="Genomic_DNA"/>
</dbReference>
<dbReference type="Proteomes" id="UP000178526">
    <property type="component" value="Unassembled WGS sequence"/>
</dbReference>
<evidence type="ECO:0000259" key="3">
    <source>
        <dbReference type="Pfam" id="PF03358"/>
    </source>
</evidence>
<gene>
    <name evidence="4" type="ORF">A2042_02215</name>
</gene>
<keyword evidence="2" id="KW-0288">FMN</keyword>
<dbReference type="Gene3D" id="3.40.50.360">
    <property type="match status" value="1"/>
</dbReference>
<dbReference type="AlphaFoldDB" id="A0A1F7RD59"/>
<dbReference type="Pfam" id="PF03358">
    <property type="entry name" value="FMN_red"/>
    <property type="match status" value="1"/>
</dbReference>
<dbReference type="InterPro" id="IPR005025">
    <property type="entry name" value="FMN_Rdtase-like_dom"/>
</dbReference>
<dbReference type="InterPro" id="IPR029039">
    <property type="entry name" value="Flavoprotein-like_sf"/>
</dbReference>
<protein>
    <recommendedName>
        <fullName evidence="3">NADPH-dependent FMN reductase-like domain-containing protein</fullName>
    </recommendedName>
</protein>
<feature type="domain" description="NADPH-dependent FMN reductase-like" evidence="3">
    <location>
        <begin position="1"/>
        <end position="164"/>
    </location>
</feature>
<organism evidence="4 5">
    <name type="scientific">Candidatus Schekmanbacteria bacterium GWA2_38_11</name>
    <dbReference type="NCBI Taxonomy" id="1817876"/>
    <lineage>
        <taxon>Bacteria</taxon>
        <taxon>Candidatus Schekmaniibacteriota</taxon>
    </lineage>
</organism>
<evidence type="ECO:0000313" key="4">
    <source>
        <dbReference type="EMBL" id="OGL39466.1"/>
    </source>
</evidence>
<dbReference type="SUPFAM" id="SSF52218">
    <property type="entry name" value="Flavoproteins"/>
    <property type="match status" value="1"/>
</dbReference>
<reference evidence="4 5" key="1">
    <citation type="journal article" date="2016" name="Nat. Commun.">
        <title>Thousands of microbial genomes shed light on interconnected biogeochemical processes in an aquifer system.</title>
        <authorList>
            <person name="Anantharaman K."/>
            <person name="Brown C.T."/>
            <person name="Hug L.A."/>
            <person name="Sharon I."/>
            <person name="Castelle C.J."/>
            <person name="Probst A.J."/>
            <person name="Thomas B.C."/>
            <person name="Singh A."/>
            <person name="Wilkins M.J."/>
            <person name="Karaoz U."/>
            <person name="Brodie E.L."/>
            <person name="Williams K.H."/>
            <person name="Hubbard S.S."/>
            <person name="Banfield J.F."/>
        </authorList>
    </citation>
    <scope>NUCLEOTIDE SEQUENCE [LARGE SCALE GENOMIC DNA]</scope>
</reference>
<accession>A0A1F7RD59</accession>
<dbReference type="InterPro" id="IPR051796">
    <property type="entry name" value="ISF_SsuE-like"/>
</dbReference>
<evidence type="ECO:0000313" key="5">
    <source>
        <dbReference type="Proteomes" id="UP000178526"/>
    </source>
</evidence>
<dbReference type="PANTHER" id="PTHR43278">
    <property type="entry name" value="NAD(P)H-DEPENDENT FMN-CONTAINING OXIDOREDUCTASE YWQN-RELATED"/>
    <property type="match status" value="1"/>
</dbReference>
<name>A0A1F7RD59_9BACT</name>
<keyword evidence="1" id="KW-0285">Flavoprotein</keyword>
<evidence type="ECO:0000256" key="1">
    <source>
        <dbReference type="ARBA" id="ARBA00022630"/>
    </source>
</evidence>
<proteinExistence type="predicted"/>
<sequence>MDVLGICGSARKEGNTGILVKEILDATGADCKFIWLSEANINFCHGCFRCIFEGGKCWQQDGMQNLYQDLLNAKAIVIGTPTYYEDVSGLVKNMMDRSIAINYLGIGKKSDIEYHGWKPLSGKPGAIAVTVAGAGAERAEETLAKYMGYAEIDIVGSLAVAVGMGSVNDMPEIIQKAKAIGKKLGGKIKK</sequence>
<evidence type="ECO:0000256" key="2">
    <source>
        <dbReference type="ARBA" id="ARBA00022643"/>
    </source>
</evidence>
<dbReference type="PANTHER" id="PTHR43278:SF2">
    <property type="entry name" value="IRON-SULFUR FLAVOPROTEIN"/>
    <property type="match status" value="1"/>
</dbReference>
<dbReference type="GO" id="GO:0016491">
    <property type="term" value="F:oxidoreductase activity"/>
    <property type="evidence" value="ECO:0007669"/>
    <property type="project" value="InterPro"/>
</dbReference>
<comment type="caution">
    <text evidence="4">The sequence shown here is derived from an EMBL/GenBank/DDBJ whole genome shotgun (WGS) entry which is preliminary data.</text>
</comment>